<evidence type="ECO:0000256" key="2">
    <source>
        <dbReference type="SAM" id="MobiDB-lite"/>
    </source>
</evidence>
<dbReference type="EMBL" id="JBJUIK010000010">
    <property type="protein sequence ID" value="KAL3517234.1"/>
    <property type="molecule type" value="Genomic_DNA"/>
</dbReference>
<feature type="compositionally biased region" description="Basic residues" evidence="2">
    <location>
        <begin position="1009"/>
        <end position="1019"/>
    </location>
</feature>
<keyword evidence="3" id="KW-0812">Transmembrane</keyword>
<organism evidence="5 6">
    <name type="scientific">Cinchona calisaya</name>
    <dbReference type="NCBI Taxonomy" id="153742"/>
    <lineage>
        <taxon>Eukaryota</taxon>
        <taxon>Viridiplantae</taxon>
        <taxon>Streptophyta</taxon>
        <taxon>Embryophyta</taxon>
        <taxon>Tracheophyta</taxon>
        <taxon>Spermatophyta</taxon>
        <taxon>Magnoliopsida</taxon>
        <taxon>eudicotyledons</taxon>
        <taxon>Gunneridae</taxon>
        <taxon>Pentapetalae</taxon>
        <taxon>asterids</taxon>
        <taxon>lamiids</taxon>
        <taxon>Gentianales</taxon>
        <taxon>Rubiaceae</taxon>
        <taxon>Cinchonoideae</taxon>
        <taxon>Cinchoneae</taxon>
        <taxon>Cinchona</taxon>
    </lineage>
</organism>
<dbReference type="PANTHER" id="PTHR46635">
    <property type="entry name" value="GLYCOSYL TRANSFERASE FAMILY 1 PROTEIN"/>
    <property type="match status" value="1"/>
</dbReference>
<feature type="transmembrane region" description="Helical" evidence="3">
    <location>
        <begin position="56"/>
        <end position="80"/>
    </location>
</feature>
<keyword evidence="1" id="KW-0328">Glycosyltransferase</keyword>
<evidence type="ECO:0000256" key="1">
    <source>
        <dbReference type="ARBA" id="ARBA00022676"/>
    </source>
</evidence>
<feature type="domain" description="Glycosyl transferase family 1" evidence="4">
    <location>
        <begin position="370"/>
        <end position="501"/>
    </location>
</feature>
<evidence type="ECO:0000313" key="6">
    <source>
        <dbReference type="Proteomes" id="UP001630127"/>
    </source>
</evidence>
<keyword evidence="6" id="KW-1185">Reference proteome</keyword>
<evidence type="ECO:0000259" key="4">
    <source>
        <dbReference type="Pfam" id="PF00534"/>
    </source>
</evidence>
<reference evidence="5 6" key="1">
    <citation type="submission" date="2024-11" db="EMBL/GenBank/DDBJ databases">
        <title>A near-complete genome assembly of Cinchona calisaya.</title>
        <authorList>
            <person name="Lian D.C."/>
            <person name="Zhao X.W."/>
            <person name="Wei L."/>
        </authorList>
    </citation>
    <scope>NUCLEOTIDE SEQUENCE [LARGE SCALE GENOMIC DNA]</scope>
    <source>
        <tissue evidence="5">Nenye</tissue>
    </source>
</reference>
<evidence type="ECO:0000313" key="5">
    <source>
        <dbReference type="EMBL" id="KAL3517234.1"/>
    </source>
</evidence>
<proteinExistence type="predicted"/>
<feature type="region of interest" description="Disordered" evidence="2">
    <location>
        <begin position="996"/>
        <end position="1045"/>
    </location>
</feature>
<comment type="caution">
    <text evidence="5">The sequence shown here is derived from an EMBL/GenBank/DDBJ whole genome shotgun (WGS) entry which is preliminary data.</text>
</comment>
<keyword evidence="1" id="KW-0808">Transferase</keyword>
<sequence length="1045" mass="120691">MGSLGSRIPWRRDHHPSLLPSSSADTEARRSSNQRQQTATSRFARLVFLKKFGYKMWISIVAMFLFILVLLQMFLPGLVMEKSGYFMKLKGNEEVGNVDLMAFLKGFGGLDFGEDIKFEPSNFLAKFRNDAILFNVSVASRRKFSRFGYRKPKLAMVFANLLVDPYQIQMVTVAATLRKLGYEIEVFTLEDGPVHTIWRHSGFRVHVIEISEIVKIAVDWLNYDGILVNSLESLGIFSCLMQEPFKNIPLIWTVHEQALAARLRHYTLTGQNEIIKSWRKVFSRATVIVFPNYILPMIYSACDAGNYFVIPGSPEEAWDADNLAFEKSDLHLQMNNRPNNFIIVIVGSQLLYKGLWLEHAFVLQALLPLLENFQSERNTDTHLKFVVLAGDSNSNYSVVVETIAAKLSYPVGMVKHVGFDENPDNILSTADLVIYASFREEPSFPTILIRALCFGKPIITPDMSIMRKYVDDQVNGFLFPKENIRVLSQIVMQVVSSGKLSLLASNAAAIGRRTAKNLMVSENVEGYASLLENVLPSQFANVRSAMKIPANLKAEWLWHLFEPIRQSNSHNRTRRINIFLDKCEKQSNHTQRDSSVSTALTDENLVYSIWEEEKSIQLANLRKWRENRQLKDRTDQPWGNWEEVYRDVKRTGRIKNELHGSDEGELERTGQPLTIYEPYFGEGTWPFLHNTSLYRGLRLSTRGRRPGADDVDAPSRLPILNNPYYRDVLGEYGAYFAIANRTDRLHKNPWIGFQSWRTTARKESLSRTAEISLLDAIEAQRHGDTLYFWARMDMDSRNPLKHDFWTFCDAINAGNCQFAFSEAIKKMYGIKHNFSSLPPMPTDGDTWSVMHSWILPTRSFLEFVMFSRMFVDALDEEFYEEHIQSGLCYLSLTNDKHCYSGVLELLVNVWAYHSARRMVYVNPGTGLMQEQHRLKSRRGQMWIMWFQYNTLKSMDRDLAEEADSDHPNRQWLWPLTGEVFWQGALEKEKNLRIREREKKKQRIKERISRLKKQGHKQKALGKFIKPPPEETEKSNSIAMTTKLLR</sequence>
<dbReference type="InterPro" id="IPR001296">
    <property type="entry name" value="Glyco_trans_1"/>
</dbReference>
<dbReference type="GO" id="GO:0016757">
    <property type="term" value="F:glycosyltransferase activity"/>
    <property type="evidence" value="ECO:0007669"/>
    <property type="project" value="UniProtKB-KW"/>
</dbReference>
<keyword evidence="3" id="KW-1133">Transmembrane helix</keyword>
<name>A0ABD2ZDR0_9GENT</name>
<dbReference type="CDD" id="cd03801">
    <property type="entry name" value="GT4_PimA-like"/>
    <property type="match status" value="1"/>
</dbReference>
<dbReference type="Gene3D" id="3.40.50.2000">
    <property type="entry name" value="Glycogen Phosphorylase B"/>
    <property type="match status" value="2"/>
</dbReference>
<dbReference type="SUPFAM" id="SSF53756">
    <property type="entry name" value="UDP-Glycosyltransferase/glycogen phosphorylase"/>
    <property type="match status" value="1"/>
</dbReference>
<dbReference type="Pfam" id="PF00534">
    <property type="entry name" value="Glycos_transf_1"/>
    <property type="match status" value="1"/>
</dbReference>
<dbReference type="AlphaFoldDB" id="A0ABD2ZDR0"/>
<dbReference type="Proteomes" id="UP001630127">
    <property type="component" value="Unassembled WGS sequence"/>
</dbReference>
<protein>
    <recommendedName>
        <fullName evidence="4">Glycosyl transferase family 1 domain-containing protein</fullName>
    </recommendedName>
</protein>
<dbReference type="PANTHER" id="PTHR46635:SF1">
    <property type="entry name" value="GLYCOSYL TRANSFERASE FAMILY 1 PROTEIN"/>
    <property type="match status" value="1"/>
</dbReference>
<gene>
    <name evidence="5" type="ORF">ACH5RR_024136</name>
</gene>
<feature type="compositionally biased region" description="Polar residues" evidence="2">
    <location>
        <begin position="19"/>
        <end position="36"/>
    </location>
</feature>
<keyword evidence="3" id="KW-0472">Membrane</keyword>
<feature type="region of interest" description="Disordered" evidence="2">
    <location>
        <begin position="11"/>
        <end position="36"/>
    </location>
</feature>
<accession>A0ABD2ZDR0</accession>
<evidence type="ECO:0000256" key="3">
    <source>
        <dbReference type="SAM" id="Phobius"/>
    </source>
</evidence>
<feature type="compositionally biased region" description="Basic and acidic residues" evidence="2">
    <location>
        <begin position="996"/>
        <end position="1008"/>
    </location>
</feature>